<gene>
    <name evidence="2" type="ORF">TREES_T100005613</name>
</gene>
<name>L9JEH2_TUPCH</name>
<dbReference type="InterPro" id="IPR000664">
    <property type="entry name" value="Lethal2_giant"/>
</dbReference>
<dbReference type="GO" id="GO:0032878">
    <property type="term" value="P:regulation of establishment or maintenance of cell polarity"/>
    <property type="evidence" value="ECO:0007669"/>
    <property type="project" value="TreeGrafter"/>
</dbReference>
<dbReference type="PANTHER" id="PTHR10241:SF21">
    <property type="entry name" value="LETHAL(2) GIANT LARVAE PROTEIN HOMOLOG 1"/>
    <property type="match status" value="1"/>
</dbReference>
<dbReference type="InParanoid" id="L9JEH2"/>
<evidence type="ECO:0000313" key="3">
    <source>
        <dbReference type="Proteomes" id="UP000011518"/>
    </source>
</evidence>
<dbReference type="GO" id="GO:0045159">
    <property type="term" value="F:myosin II binding"/>
    <property type="evidence" value="ECO:0007669"/>
    <property type="project" value="TreeGrafter"/>
</dbReference>
<dbReference type="GO" id="GO:0051294">
    <property type="term" value="P:establishment of spindle orientation"/>
    <property type="evidence" value="ECO:0007669"/>
    <property type="project" value="TreeGrafter"/>
</dbReference>
<dbReference type="GO" id="GO:0006893">
    <property type="term" value="P:Golgi to plasma membrane transport"/>
    <property type="evidence" value="ECO:0007669"/>
    <property type="project" value="TreeGrafter"/>
</dbReference>
<keyword evidence="3" id="KW-1185">Reference proteome</keyword>
<dbReference type="EMBL" id="KB321027">
    <property type="protein sequence ID" value="ELW48719.1"/>
    <property type="molecule type" value="Genomic_DNA"/>
</dbReference>
<dbReference type="PRINTS" id="PR00962">
    <property type="entry name" value="LETHAL2GIANT"/>
</dbReference>
<dbReference type="STRING" id="246437.L9JEH2"/>
<dbReference type="GO" id="GO:0005886">
    <property type="term" value="C:plasma membrane"/>
    <property type="evidence" value="ECO:0007669"/>
    <property type="project" value="TreeGrafter"/>
</dbReference>
<protein>
    <submittedName>
        <fullName evidence="2">Lethal(2) giant larvae protein like protein 1</fullName>
    </submittedName>
</protein>
<evidence type="ECO:0000313" key="2">
    <source>
        <dbReference type="EMBL" id="ELW48719.1"/>
    </source>
</evidence>
<evidence type="ECO:0000256" key="1">
    <source>
        <dbReference type="SAM" id="MobiDB-lite"/>
    </source>
</evidence>
<reference evidence="3" key="1">
    <citation type="submission" date="2012-07" db="EMBL/GenBank/DDBJ databases">
        <title>Genome of the Chinese tree shrew, a rising model animal genetically related to primates.</title>
        <authorList>
            <person name="Zhang G."/>
            <person name="Fan Y."/>
            <person name="Yao Y."/>
            <person name="Huang Z."/>
        </authorList>
    </citation>
    <scope>NUCLEOTIDE SEQUENCE [LARGE SCALE GENOMIC DNA]</scope>
</reference>
<sequence length="241" mass="26487">MPAPYLVTPHSSAIICPALMANVPTKLWAFIMSATMTPRLRVQKVSLPHVLIQCLPSATVTTFTLHAKWSLLVFGTTHGFGLFDYQHKSPVLAKYTLLHNDSLTMEGPLSQVKSLKKSLHQSFPHICKSRVLGKKHAANANSKLQEASVQLVEQACPYHVESCEGSPGPTHSKGTDTPEPPEATFWPMSVNLATSADNTPDTIGDVTVEDMKDFQGTLEEYERNLRNVVEDEAHACTILIK</sequence>
<dbReference type="PANTHER" id="PTHR10241">
    <property type="entry name" value="LETHAL 2 GIANT LARVAE PROTEIN"/>
    <property type="match status" value="1"/>
</dbReference>
<proteinExistence type="predicted"/>
<dbReference type="GO" id="GO:0005096">
    <property type="term" value="F:GTPase activator activity"/>
    <property type="evidence" value="ECO:0007669"/>
    <property type="project" value="TreeGrafter"/>
</dbReference>
<dbReference type="GO" id="GO:0030864">
    <property type="term" value="C:cortical actin cytoskeleton"/>
    <property type="evidence" value="ECO:0007669"/>
    <property type="project" value="TreeGrafter"/>
</dbReference>
<dbReference type="GO" id="GO:0030866">
    <property type="term" value="P:cortical actin cytoskeleton organization"/>
    <property type="evidence" value="ECO:0007669"/>
    <property type="project" value="TreeGrafter"/>
</dbReference>
<dbReference type="GO" id="GO:0008593">
    <property type="term" value="P:regulation of Notch signaling pathway"/>
    <property type="evidence" value="ECO:0007669"/>
    <property type="project" value="TreeGrafter"/>
</dbReference>
<dbReference type="Proteomes" id="UP000011518">
    <property type="component" value="Unassembled WGS sequence"/>
</dbReference>
<dbReference type="AlphaFoldDB" id="L9JEH2"/>
<reference evidence="3" key="2">
    <citation type="journal article" date="2013" name="Nat. Commun.">
        <title>Genome of the Chinese tree shrew.</title>
        <authorList>
            <person name="Fan Y."/>
            <person name="Huang Z.Y."/>
            <person name="Cao C.C."/>
            <person name="Chen C.S."/>
            <person name="Chen Y.X."/>
            <person name="Fan D.D."/>
            <person name="He J."/>
            <person name="Hou H.L."/>
            <person name="Hu L."/>
            <person name="Hu X.T."/>
            <person name="Jiang X.T."/>
            <person name="Lai R."/>
            <person name="Lang Y.S."/>
            <person name="Liang B."/>
            <person name="Liao S.G."/>
            <person name="Mu D."/>
            <person name="Ma Y.Y."/>
            <person name="Niu Y.Y."/>
            <person name="Sun X.Q."/>
            <person name="Xia J.Q."/>
            <person name="Xiao J."/>
            <person name="Xiong Z.Q."/>
            <person name="Xu L."/>
            <person name="Yang L."/>
            <person name="Zhang Y."/>
            <person name="Zhao W."/>
            <person name="Zhao X.D."/>
            <person name="Zheng Y.T."/>
            <person name="Zhou J.M."/>
            <person name="Zhu Y.B."/>
            <person name="Zhang G.J."/>
            <person name="Wang J."/>
            <person name="Yao Y.G."/>
        </authorList>
    </citation>
    <scope>NUCLEOTIDE SEQUENCE [LARGE SCALE GENOMIC DNA]</scope>
</reference>
<organism evidence="2 3">
    <name type="scientific">Tupaia chinensis</name>
    <name type="common">Chinese tree shrew</name>
    <name type="synonym">Tupaia belangeri chinensis</name>
    <dbReference type="NCBI Taxonomy" id="246437"/>
    <lineage>
        <taxon>Eukaryota</taxon>
        <taxon>Metazoa</taxon>
        <taxon>Chordata</taxon>
        <taxon>Craniata</taxon>
        <taxon>Vertebrata</taxon>
        <taxon>Euteleostomi</taxon>
        <taxon>Mammalia</taxon>
        <taxon>Eutheria</taxon>
        <taxon>Euarchontoglires</taxon>
        <taxon>Scandentia</taxon>
        <taxon>Tupaiidae</taxon>
        <taxon>Tupaia</taxon>
    </lineage>
</organism>
<accession>L9JEH2</accession>
<feature type="region of interest" description="Disordered" evidence="1">
    <location>
        <begin position="162"/>
        <end position="181"/>
    </location>
</feature>